<evidence type="ECO:0000313" key="2">
    <source>
        <dbReference type="EMBL" id="SBT04165.1"/>
    </source>
</evidence>
<gene>
    <name evidence="2" type="ORF">ACCAA_130116</name>
</gene>
<reference evidence="2 3" key="1">
    <citation type="submission" date="2016-06" db="EMBL/GenBank/DDBJ databases">
        <authorList>
            <person name="Kjaerup R.B."/>
            <person name="Dalgaard T.S."/>
            <person name="Juul-Madsen H.R."/>
        </authorList>
    </citation>
    <scope>NUCLEOTIDE SEQUENCE [LARGE SCALE GENOMIC DNA]</scope>
    <source>
        <strain evidence="2">3</strain>
    </source>
</reference>
<feature type="chain" id="PRO_5008381446" description="Carboxypeptidase regulatory-like domain-containing protein" evidence="1">
    <location>
        <begin position="42"/>
        <end position="165"/>
    </location>
</feature>
<evidence type="ECO:0000256" key="1">
    <source>
        <dbReference type="SAM" id="SignalP"/>
    </source>
</evidence>
<dbReference type="AlphaFoldDB" id="A0A1A8XG66"/>
<dbReference type="EMBL" id="FLQX01000035">
    <property type="protein sequence ID" value="SBT04165.1"/>
    <property type="molecule type" value="Genomic_DNA"/>
</dbReference>
<keyword evidence="1" id="KW-0732">Signal</keyword>
<evidence type="ECO:0008006" key="4">
    <source>
        <dbReference type="Google" id="ProtNLM"/>
    </source>
</evidence>
<dbReference type="STRING" id="1860102.ACCAA_130116"/>
<name>A0A1A8XG66_9PROT</name>
<keyword evidence="3" id="KW-1185">Reference proteome</keyword>
<proteinExistence type="predicted"/>
<feature type="signal peptide" evidence="1">
    <location>
        <begin position="1"/>
        <end position="41"/>
    </location>
</feature>
<sequence length="165" mass="17170">MSTHLSTFNTQNPQRTCRLSMLSGLLAVAVALQGAPLLAAAADGAARTTNTTSAPQEAISWMSGGVGDEALAEMQQAAAAYNVHVMFSNQTGNYLAGIPFTVAQLAPPNAREIYSGVSQGPLLYLKLPPGSYKISADIDGVWKSQQVQAGASGSTTKLSFVSHDK</sequence>
<protein>
    <recommendedName>
        <fullName evidence="4">Carboxypeptidase regulatory-like domain-containing protein</fullName>
    </recommendedName>
</protein>
<dbReference type="RefSeq" id="WP_186405863.1">
    <property type="nucleotide sequence ID" value="NZ_FLQX01000035.1"/>
</dbReference>
<organism evidence="2 3">
    <name type="scientific">Candidatus Accumulibacter aalborgensis</name>
    <dbReference type="NCBI Taxonomy" id="1860102"/>
    <lineage>
        <taxon>Bacteria</taxon>
        <taxon>Pseudomonadati</taxon>
        <taxon>Pseudomonadota</taxon>
        <taxon>Betaproteobacteria</taxon>
        <taxon>Candidatus Accumulibacter</taxon>
    </lineage>
</organism>
<dbReference type="Proteomes" id="UP000199169">
    <property type="component" value="Unassembled WGS sequence"/>
</dbReference>
<accession>A0A1A8XG66</accession>
<evidence type="ECO:0000313" key="3">
    <source>
        <dbReference type="Proteomes" id="UP000199169"/>
    </source>
</evidence>